<feature type="compositionally biased region" description="Polar residues" evidence="1">
    <location>
        <begin position="97"/>
        <end position="153"/>
    </location>
</feature>
<gene>
    <name evidence="5" type="primary">EVI2B</name>
</gene>
<evidence type="ECO:0000313" key="5">
    <source>
        <dbReference type="RefSeq" id="XP_033778439.1"/>
    </source>
</evidence>
<dbReference type="Proteomes" id="UP000515159">
    <property type="component" value="Chromosome 15"/>
</dbReference>
<dbReference type="GO" id="GO:0045660">
    <property type="term" value="P:positive regulation of neutrophil differentiation"/>
    <property type="evidence" value="ECO:0007669"/>
    <property type="project" value="TreeGrafter"/>
</dbReference>
<name>A0A6P8P4A1_GEOSA</name>
<proteinExistence type="predicted"/>
<evidence type="ECO:0000256" key="3">
    <source>
        <dbReference type="SAM" id="SignalP"/>
    </source>
</evidence>
<accession>A0A6P8P4A1</accession>
<feature type="compositionally biased region" description="Polar residues" evidence="1">
    <location>
        <begin position="40"/>
        <end position="62"/>
    </location>
</feature>
<keyword evidence="3" id="KW-0732">Signal</keyword>
<dbReference type="GeneID" id="117349291"/>
<keyword evidence="4" id="KW-1185">Reference proteome</keyword>
<feature type="signal peptide" evidence="3">
    <location>
        <begin position="1"/>
        <end position="18"/>
    </location>
</feature>
<dbReference type="InterPro" id="IPR033239">
    <property type="entry name" value="EVI2B"/>
</dbReference>
<feature type="transmembrane region" description="Helical" evidence="2">
    <location>
        <begin position="226"/>
        <end position="249"/>
    </location>
</feature>
<dbReference type="OrthoDB" id="9451284at2759"/>
<feature type="region of interest" description="Disordered" evidence="1">
    <location>
        <begin position="365"/>
        <end position="388"/>
    </location>
</feature>
<dbReference type="KEGG" id="gsh:117349291"/>
<dbReference type="PANTHER" id="PTHR15384">
    <property type="entry name" value="PROTEIN EVI2B"/>
    <property type="match status" value="1"/>
</dbReference>
<dbReference type="RefSeq" id="XP_033778439.1">
    <property type="nucleotide sequence ID" value="XM_033922548.1"/>
</dbReference>
<dbReference type="GO" id="GO:2000035">
    <property type="term" value="P:regulation of stem cell division"/>
    <property type="evidence" value="ECO:0007669"/>
    <property type="project" value="TreeGrafter"/>
</dbReference>
<dbReference type="InParanoid" id="A0A6P8P4A1"/>
<keyword evidence="2" id="KW-0812">Transmembrane</keyword>
<protein>
    <submittedName>
        <fullName evidence="5">Protein EVI2B</fullName>
    </submittedName>
</protein>
<organism evidence="4 5">
    <name type="scientific">Geotrypetes seraphini</name>
    <name type="common">Gaboon caecilian</name>
    <name type="synonym">Caecilia seraphini</name>
    <dbReference type="NCBI Taxonomy" id="260995"/>
    <lineage>
        <taxon>Eukaryota</taxon>
        <taxon>Metazoa</taxon>
        <taxon>Chordata</taxon>
        <taxon>Craniata</taxon>
        <taxon>Vertebrata</taxon>
        <taxon>Euteleostomi</taxon>
        <taxon>Amphibia</taxon>
        <taxon>Gymnophiona</taxon>
        <taxon>Geotrypetes</taxon>
    </lineage>
</organism>
<feature type="region of interest" description="Disordered" evidence="1">
    <location>
        <begin position="40"/>
        <end position="64"/>
    </location>
</feature>
<keyword evidence="2" id="KW-0472">Membrane</keyword>
<evidence type="ECO:0000256" key="2">
    <source>
        <dbReference type="SAM" id="Phobius"/>
    </source>
</evidence>
<dbReference type="PANTHER" id="PTHR15384:SF0">
    <property type="entry name" value="PROTEIN EVI2B"/>
    <property type="match status" value="1"/>
</dbReference>
<feature type="compositionally biased region" description="Polar residues" evidence="1">
    <location>
        <begin position="365"/>
        <end position="377"/>
    </location>
</feature>
<dbReference type="CTD" id="2124"/>
<dbReference type="AlphaFoldDB" id="A0A6P8P4A1"/>
<feature type="region of interest" description="Disordered" evidence="1">
    <location>
        <begin position="87"/>
        <end position="160"/>
    </location>
</feature>
<feature type="chain" id="PRO_5027553136" evidence="3">
    <location>
        <begin position="19"/>
        <end position="497"/>
    </location>
</feature>
<sequence>MDIIYLLLIFICGNLCKSVHTDVTANPPHVLFSTIKSSADTKNTQTRNPPHVLSSTTQSSADAKNVDVTPHLPWALSSIIQSSADAKNAEATPYPPQNLSSTKQSSANAKNTEATTNPTRALSSTKQSSANAKNTEATTNPTRALSSTIQSSADTKHTEATTNLNHSLSSIIQSSANAKNTEETSSITVSFQTTEFNRNIAKILQIAPLCKAQSDKIESKDMTASWIAALFIGGILVLMLVVIIIIVIWKCVNKPVSVDPNWAGRSPFADGENPVEIAMDDKEPIQAKNRTSLSYIGSLPFMFKKSQCLLDGFGIQDESQENMNQKQSYNTENGIYQRNLETEAENIAKTIKSIHVPPCSPVTVSPNDHSHPTETVNSIPPPSDPLDLSSTVSPPLNSFHVSNRQDSLIDSFDLSILPLPLPPPDSLDSASSTDSLHNTPNLLDQQKLLSANEPISNYMSPIISDLQSLSNSELLPHALCQDENQTELLPSPPPEFF</sequence>
<keyword evidence="2" id="KW-1133">Transmembrane helix</keyword>
<evidence type="ECO:0000256" key="1">
    <source>
        <dbReference type="SAM" id="MobiDB-lite"/>
    </source>
</evidence>
<reference evidence="5" key="1">
    <citation type="submission" date="2025-08" db="UniProtKB">
        <authorList>
            <consortium name="RefSeq"/>
        </authorList>
    </citation>
    <scope>IDENTIFICATION</scope>
</reference>
<evidence type="ECO:0000313" key="4">
    <source>
        <dbReference type="Proteomes" id="UP000515159"/>
    </source>
</evidence>